<accession>A0ABR9PXY7</accession>
<dbReference type="Proteomes" id="UP001516472">
    <property type="component" value="Unassembled WGS sequence"/>
</dbReference>
<name>A0ABR9PXY7_9BACT</name>
<gene>
    <name evidence="1" type="ORF">G4177_32015</name>
</gene>
<comment type="caution">
    <text evidence="1">The sequence shown here is derived from an EMBL/GenBank/DDBJ whole genome shotgun (WGS) entry which is preliminary data.</text>
</comment>
<proteinExistence type="predicted"/>
<sequence length="177" mass="19665">MRPAIAGRPLLPLLLALVTGWALARAGSSGSPDEEVLRRLERQEARWEALARRLEASAPPPATTSACAPTGADLTAVREDLRQLREELLRVVPTATAPTPETKPTPLSWENNARFAEAHRWVEDRMATGRWGDAQRAELHAWRGQLKGEQYQALLMKLVVEVNAQRLRVETTHGPPF</sequence>
<protein>
    <submittedName>
        <fullName evidence="1">Uncharacterized protein</fullName>
    </submittedName>
</protein>
<dbReference type="RefSeq" id="WP_193429974.1">
    <property type="nucleotide sequence ID" value="NZ_CBCSIP010000220.1"/>
</dbReference>
<evidence type="ECO:0000313" key="2">
    <source>
        <dbReference type="Proteomes" id="UP001516472"/>
    </source>
</evidence>
<reference evidence="1 2" key="1">
    <citation type="submission" date="2020-02" db="EMBL/GenBank/DDBJ databases">
        <authorList>
            <person name="Babadi Z.K."/>
            <person name="Risdian C."/>
            <person name="Ebrahimipour G.H."/>
            <person name="Wink J."/>
        </authorList>
    </citation>
    <scope>NUCLEOTIDE SEQUENCE [LARGE SCALE GENOMIC DNA]</scope>
    <source>
        <strain evidence="1 2">ZKHCc1 1396</strain>
    </source>
</reference>
<organism evidence="1 2">
    <name type="scientific">Corallococcus soli</name>
    <dbReference type="NCBI Taxonomy" id="2710757"/>
    <lineage>
        <taxon>Bacteria</taxon>
        <taxon>Pseudomonadati</taxon>
        <taxon>Myxococcota</taxon>
        <taxon>Myxococcia</taxon>
        <taxon>Myxococcales</taxon>
        <taxon>Cystobacterineae</taxon>
        <taxon>Myxococcaceae</taxon>
        <taxon>Corallococcus</taxon>
    </lineage>
</organism>
<dbReference type="EMBL" id="JAAIYO010000014">
    <property type="protein sequence ID" value="MBE4752793.1"/>
    <property type="molecule type" value="Genomic_DNA"/>
</dbReference>
<keyword evidence="2" id="KW-1185">Reference proteome</keyword>
<evidence type="ECO:0000313" key="1">
    <source>
        <dbReference type="EMBL" id="MBE4752793.1"/>
    </source>
</evidence>